<name>A0A1J1C9F3_CALAY</name>
<accession>A0A1J1C9F3</accession>
<gene>
    <name evidence="2" type="ORF">Cabys_2425</name>
</gene>
<dbReference type="EMBL" id="CP018099">
    <property type="protein sequence ID" value="APF19174.1"/>
    <property type="molecule type" value="Genomic_DNA"/>
</dbReference>
<evidence type="ECO:0000313" key="2">
    <source>
        <dbReference type="EMBL" id="APF19174.1"/>
    </source>
</evidence>
<evidence type="ECO:0000313" key="3">
    <source>
        <dbReference type="Proteomes" id="UP000183868"/>
    </source>
</evidence>
<organism evidence="2 3">
    <name type="scientific">Caldithrix abyssi DSM 13497</name>
    <dbReference type="NCBI Taxonomy" id="880073"/>
    <lineage>
        <taxon>Bacteria</taxon>
        <taxon>Pseudomonadati</taxon>
        <taxon>Calditrichota</taxon>
        <taxon>Calditrichia</taxon>
        <taxon>Calditrichales</taxon>
        <taxon>Calditrichaceae</taxon>
        <taxon>Caldithrix</taxon>
    </lineage>
</organism>
<dbReference type="KEGG" id="caby:Cabys_2425"/>
<reference evidence="2 3" key="1">
    <citation type="submission" date="2016-11" db="EMBL/GenBank/DDBJ databases">
        <title>Genomic analysis of Caldithrix abyssi and proposal of a novel bacterial phylum Caldithrichaeota.</title>
        <authorList>
            <person name="Kublanov I."/>
            <person name="Sigalova O."/>
            <person name="Gavrilov S."/>
            <person name="Lebedinsky A."/>
            <person name="Ivanova N."/>
            <person name="Daum C."/>
            <person name="Reddy T."/>
            <person name="Klenk H.P."/>
            <person name="Goker M."/>
            <person name="Reva O."/>
            <person name="Miroshnichenko M."/>
            <person name="Kyprides N."/>
            <person name="Woyke T."/>
            <person name="Gelfand M."/>
        </authorList>
    </citation>
    <scope>NUCLEOTIDE SEQUENCE [LARGE SCALE GENOMIC DNA]</scope>
    <source>
        <strain evidence="2 3">LF13</strain>
    </source>
</reference>
<dbReference type="AlphaFoldDB" id="A0A1J1C9F3"/>
<feature type="region of interest" description="Disordered" evidence="1">
    <location>
        <begin position="25"/>
        <end position="44"/>
    </location>
</feature>
<sequence>MKKIFKDKWLFYIFYFFLNLKDKNTASPPNKHNPPTHRIIIRNS</sequence>
<dbReference type="Proteomes" id="UP000183868">
    <property type="component" value="Chromosome"/>
</dbReference>
<evidence type="ECO:0000256" key="1">
    <source>
        <dbReference type="SAM" id="MobiDB-lite"/>
    </source>
</evidence>
<protein>
    <submittedName>
        <fullName evidence="2">Uncharacterized protein</fullName>
    </submittedName>
</protein>
<proteinExistence type="predicted"/>